<name>A0ABT1RJZ4_9FIRM</name>
<evidence type="ECO:0000256" key="2">
    <source>
        <dbReference type="ARBA" id="ARBA00012438"/>
    </source>
</evidence>
<keyword evidence="4 7" id="KW-0418">Kinase</keyword>
<dbReference type="Gene3D" id="3.30.565.10">
    <property type="entry name" value="Histidine kinase-like ATPase, C-terminal domain"/>
    <property type="match status" value="1"/>
</dbReference>
<reference evidence="7 8" key="1">
    <citation type="submission" date="2022-06" db="EMBL/GenBank/DDBJ databases">
        <title>Isolation of gut microbiota from human fecal samples.</title>
        <authorList>
            <person name="Pamer E.G."/>
            <person name="Barat B."/>
            <person name="Waligurski E."/>
            <person name="Medina S."/>
            <person name="Paddock L."/>
            <person name="Mostad J."/>
        </authorList>
    </citation>
    <scope>NUCLEOTIDE SEQUENCE [LARGE SCALE GENOMIC DNA]</scope>
    <source>
        <strain evidence="7 8">SL.3.17</strain>
    </source>
</reference>
<evidence type="ECO:0000256" key="3">
    <source>
        <dbReference type="ARBA" id="ARBA00022553"/>
    </source>
</evidence>
<dbReference type="InterPro" id="IPR003661">
    <property type="entry name" value="HisK_dim/P_dom"/>
</dbReference>
<dbReference type="Pfam" id="PF02518">
    <property type="entry name" value="HATPase_c"/>
    <property type="match status" value="1"/>
</dbReference>
<evidence type="ECO:0000256" key="4">
    <source>
        <dbReference type="ARBA" id="ARBA00022777"/>
    </source>
</evidence>
<dbReference type="PROSITE" id="PS50109">
    <property type="entry name" value="HIS_KIN"/>
    <property type="match status" value="1"/>
</dbReference>
<dbReference type="CDD" id="cd00075">
    <property type="entry name" value="HATPase"/>
    <property type="match status" value="1"/>
</dbReference>
<dbReference type="InterPro" id="IPR036097">
    <property type="entry name" value="HisK_dim/P_sf"/>
</dbReference>
<feature type="domain" description="Histidine kinase" evidence="6">
    <location>
        <begin position="92"/>
        <end position="306"/>
    </location>
</feature>
<dbReference type="CDD" id="cd00082">
    <property type="entry name" value="HisKA"/>
    <property type="match status" value="1"/>
</dbReference>
<dbReference type="InterPro" id="IPR003594">
    <property type="entry name" value="HATPase_dom"/>
</dbReference>
<comment type="catalytic activity">
    <reaction evidence="1">
        <text>ATP + protein L-histidine = ADP + protein N-phospho-L-histidine.</text>
        <dbReference type="EC" id="2.7.13.3"/>
    </reaction>
</comment>
<keyword evidence="8" id="KW-1185">Reference proteome</keyword>
<comment type="caution">
    <text evidence="7">The sequence shown here is derived from an EMBL/GenBank/DDBJ whole genome shotgun (WGS) entry which is preliminary data.</text>
</comment>
<keyword evidence="4 7" id="KW-0808">Transferase</keyword>
<evidence type="ECO:0000256" key="1">
    <source>
        <dbReference type="ARBA" id="ARBA00000085"/>
    </source>
</evidence>
<dbReference type="Proteomes" id="UP001524502">
    <property type="component" value="Unassembled WGS sequence"/>
</dbReference>
<evidence type="ECO:0000256" key="5">
    <source>
        <dbReference type="ARBA" id="ARBA00023012"/>
    </source>
</evidence>
<keyword evidence="5" id="KW-0902">Two-component regulatory system</keyword>
<dbReference type="Gene3D" id="1.10.287.130">
    <property type="match status" value="1"/>
</dbReference>
<evidence type="ECO:0000313" key="8">
    <source>
        <dbReference type="Proteomes" id="UP001524502"/>
    </source>
</evidence>
<dbReference type="Pfam" id="PF00512">
    <property type="entry name" value="HisKA"/>
    <property type="match status" value="1"/>
</dbReference>
<gene>
    <name evidence="7" type="ORF">NE619_02075</name>
</gene>
<dbReference type="RefSeq" id="WP_256130687.1">
    <property type="nucleotide sequence ID" value="NZ_JANFXK010000001.1"/>
</dbReference>
<dbReference type="PANTHER" id="PTHR43547:SF2">
    <property type="entry name" value="HYBRID SIGNAL TRANSDUCTION HISTIDINE KINASE C"/>
    <property type="match status" value="1"/>
</dbReference>
<dbReference type="InterPro" id="IPR004358">
    <property type="entry name" value="Sig_transdc_His_kin-like_C"/>
</dbReference>
<evidence type="ECO:0000313" key="7">
    <source>
        <dbReference type="EMBL" id="MCQ4635504.1"/>
    </source>
</evidence>
<dbReference type="PANTHER" id="PTHR43547">
    <property type="entry name" value="TWO-COMPONENT HISTIDINE KINASE"/>
    <property type="match status" value="1"/>
</dbReference>
<dbReference type="InterPro" id="IPR036890">
    <property type="entry name" value="HATPase_C_sf"/>
</dbReference>
<dbReference type="GO" id="GO:0016301">
    <property type="term" value="F:kinase activity"/>
    <property type="evidence" value="ECO:0007669"/>
    <property type="project" value="UniProtKB-KW"/>
</dbReference>
<dbReference type="InterPro" id="IPR005467">
    <property type="entry name" value="His_kinase_dom"/>
</dbReference>
<organism evidence="7 8">
    <name type="scientific">Anaerovorax odorimutans</name>
    <dbReference type="NCBI Taxonomy" id="109327"/>
    <lineage>
        <taxon>Bacteria</taxon>
        <taxon>Bacillati</taxon>
        <taxon>Bacillota</taxon>
        <taxon>Clostridia</taxon>
        <taxon>Peptostreptococcales</taxon>
        <taxon>Anaerovoracaceae</taxon>
        <taxon>Anaerovorax</taxon>
    </lineage>
</organism>
<sequence>MEKFLLAAAILLLIADIAAIFWMRRQLVTYTSQVIKSLEEMISGKEEIVFDEENETLTAKIQLKLRQLYEILRERSRQSQEEKKEIQEIVSDISHQIKTPMANVRMYHQIMMNRELSEEKQKEFLQAADSQVEKLDSLMQSLIKLSRLETGIIEVSPKTERIYPLIQQAVCDIALKAESKGIRIAADCGEDIRAVCDYKWTLEAVFNLLDNAVKYTPEGGRVRIDVSRTDFFVKISVSDTGKGIPPDHLNQVFQRFYREADVHETEGVGIGLFLTQKIVENQKGFVDASSRVGEGSVFSVHLPGEAETVA</sequence>
<evidence type="ECO:0000259" key="6">
    <source>
        <dbReference type="PROSITE" id="PS50109"/>
    </source>
</evidence>
<dbReference type="SUPFAM" id="SSF55874">
    <property type="entry name" value="ATPase domain of HSP90 chaperone/DNA topoisomerase II/histidine kinase"/>
    <property type="match status" value="1"/>
</dbReference>
<dbReference type="EC" id="2.7.13.3" evidence="2"/>
<protein>
    <recommendedName>
        <fullName evidence="2">histidine kinase</fullName>
        <ecNumber evidence="2">2.7.13.3</ecNumber>
    </recommendedName>
</protein>
<keyword evidence="3" id="KW-0597">Phosphoprotein</keyword>
<dbReference type="PRINTS" id="PR00344">
    <property type="entry name" value="BCTRLSENSOR"/>
</dbReference>
<dbReference type="SMART" id="SM00387">
    <property type="entry name" value="HATPase_c"/>
    <property type="match status" value="1"/>
</dbReference>
<dbReference type="SMART" id="SM00388">
    <property type="entry name" value="HisKA"/>
    <property type="match status" value="1"/>
</dbReference>
<accession>A0ABT1RJZ4</accession>
<dbReference type="SUPFAM" id="SSF47384">
    <property type="entry name" value="Homodimeric domain of signal transducing histidine kinase"/>
    <property type="match status" value="1"/>
</dbReference>
<dbReference type="EMBL" id="JANFXK010000001">
    <property type="protein sequence ID" value="MCQ4635504.1"/>
    <property type="molecule type" value="Genomic_DNA"/>
</dbReference>
<proteinExistence type="predicted"/>